<dbReference type="Proteomes" id="UP000824120">
    <property type="component" value="Chromosome 3"/>
</dbReference>
<feature type="coiled-coil region" evidence="1">
    <location>
        <begin position="58"/>
        <end position="94"/>
    </location>
</feature>
<keyword evidence="3" id="KW-1185">Reference proteome</keyword>
<keyword evidence="1" id="KW-0175">Coiled coil</keyword>
<sequence length="142" mass="16046">MREKLMTMGAWRSSGDAYNMGDKTTSCIREATREGVGGGMEKFKAKWKQNDCLSKVGKMKAEEEIRTHKEIYKATKTEAKLAKAREKARDLNQVKCIKDEEDLVLVIWSTLRDIEILGTVGVLRLRRLSALIVVSAGEERPD</sequence>
<name>A0A9J6A5K2_SOLCO</name>
<reference evidence="2 3" key="1">
    <citation type="submission" date="2020-09" db="EMBL/GenBank/DDBJ databases">
        <title>De no assembly of potato wild relative species, Solanum commersonii.</title>
        <authorList>
            <person name="Cho K."/>
        </authorList>
    </citation>
    <scope>NUCLEOTIDE SEQUENCE [LARGE SCALE GENOMIC DNA]</scope>
    <source>
        <strain evidence="2">LZ3.2</strain>
        <tissue evidence="2">Leaf</tissue>
    </source>
</reference>
<evidence type="ECO:0000256" key="1">
    <source>
        <dbReference type="SAM" id="Coils"/>
    </source>
</evidence>
<gene>
    <name evidence="2" type="ORF">H5410_019300</name>
</gene>
<evidence type="ECO:0000313" key="2">
    <source>
        <dbReference type="EMBL" id="KAG5619476.1"/>
    </source>
</evidence>
<evidence type="ECO:0000313" key="3">
    <source>
        <dbReference type="Proteomes" id="UP000824120"/>
    </source>
</evidence>
<organism evidence="2 3">
    <name type="scientific">Solanum commersonii</name>
    <name type="common">Commerson's wild potato</name>
    <name type="synonym">Commerson's nightshade</name>
    <dbReference type="NCBI Taxonomy" id="4109"/>
    <lineage>
        <taxon>Eukaryota</taxon>
        <taxon>Viridiplantae</taxon>
        <taxon>Streptophyta</taxon>
        <taxon>Embryophyta</taxon>
        <taxon>Tracheophyta</taxon>
        <taxon>Spermatophyta</taxon>
        <taxon>Magnoliopsida</taxon>
        <taxon>eudicotyledons</taxon>
        <taxon>Gunneridae</taxon>
        <taxon>Pentapetalae</taxon>
        <taxon>asterids</taxon>
        <taxon>lamiids</taxon>
        <taxon>Solanales</taxon>
        <taxon>Solanaceae</taxon>
        <taxon>Solanoideae</taxon>
        <taxon>Solaneae</taxon>
        <taxon>Solanum</taxon>
    </lineage>
</organism>
<proteinExistence type="predicted"/>
<dbReference type="EMBL" id="JACXVP010000003">
    <property type="protein sequence ID" value="KAG5619476.1"/>
    <property type="molecule type" value="Genomic_DNA"/>
</dbReference>
<comment type="caution">
    <text evidence="2">The sequence shown here is derived from an EMBL/GenBank/DDBJ whole genome shotgun (WGS) entry which is preliminary data.</text>
</comment>
<protein>
    <submittedName>
        <fullName evidence="2">Uncharacterized protein</fullName>
    </submittedName>
</protein>
<dbReference type="AlphaFoldDB" id="A0A9J6A5K2"/>
<accession>A0A9J6A5K2</accession>